<gene>
    <name evidence="9" type="ORF">IAB28_07895</name>
</gene>
<dbReference type="Gene3D" id="3.30.750.44">
    <property type="match status" value="1"/>
</dbReference>
<evidence type="ECO:0000256" key="1">
    <source>
        <dbReference type="ARBA" id="ARBA00009179"/>
    </source>
</evidence>
<dbReference type="NCBIfam" id="TIGR00225">
    <property type="entry name" value="prc"/>
    <property type="match status" value="1"/>
</dbReference>
<keyword evidence="4 5" id="KW-0720">Serine protease</keyword>
<dbReference type="GO" id="GO:0007165">
    <property type="term" value="P:signal transduction"/>
    <property type="evidence" value="ECO:0007669"/>
    <property type="project" value="TreeGrafter"/>
</dbReference>
<dbReference type="SMART" id="SM00228">
    <property type="entry name" value="PDZ"/>
    <property type="match status" value="1"/>
</dbReference>
<evidence type="ECO:0000256" key="6">
    <source>
        <dbReference type="SAM" id="MobiDB-lite"/>
    </source>
</evidence>
<dbReference type="SUPFAM" id="SSF50156">
    <property type="entry name" value="PDZ domain-like"/>
    <property type="match status" value="1"/>
</dbReference>
<dbReference type="EMBL" id="DVGC01000042">
    <property type="protein sequence ID" value="HIR05872.1"/>
    <property type="molecule type" value="Genomic_DNA"/>
</dbReference>
<evidence type="ECO:0000313" key="10">
    <source>
        <dbReference type="Proteomes" id="UP000824250"/>
    </source>
</evidence>
<dbReference type="GO" id="GO:0006508">
    <property type="term" value="P:proteolysis"/>
    <property type="evidence" value="ECO:0007669"/>
    <property type="project" value="UniProtKB-KW"/>
</dbReference>
<comment type="similarity">
    <text evidence="1 5">Belongs to the peptidase S41A family.</text>
</comment>
<name>A0A9D1A577_9FIRM</name>
<reference evidence="9" key="1">
    <citation type="submission" date="2020-10" db="EMBL/GenBank/DDBJ databases">
        <authorList>
            <person name="Gilroy R."/>
        </authorList>
    </citation>
    <scope>NUCLEOTIDE SEQUENCE</scope>
    <source>
        <strain evidence="9">CHK180-2868</strain>
    </source>
</reference>
<dbReference type="Gene3D" id="3.90.226.10">
    <property type="entry name" value="2-enoyl-CoA Hydratase, Chain A, domain 1"/>
    <property type="match status" value="1"/>
</dbReference>
<dbReference type="SUPFAM" id="SSF52096">
    <property type="entry name" value="ClpP/crotonase"/>
    <property type="match status" value="1"/>
</dbReference>
<evidence type="ECO:0000256" key="7">
    <source>
        <dbReference type="SAM" id="Phobius"/>
    </source>
</evidence>
<accession>A0A9D1A577</accession>
<dbReference type="GO" id="GO:0030288">
    <property type="term" value="C:outer membrane-bounded periplasmic space"/>
    <property type="evidence" value="ECO:0007669"/>
    <property type="project" value="TreeGrafter"/>
</dbReference>
<dbReference type="GO" id="GO:0004175">
    <property type="term" value="F:endopeptidase activity"/>
    <property type="evidence" value="ECO:0007669"/>
    <property type="project" value="TreeGrafter"/>
</dbReference>
<evidence type="ECO:0000256" key="2">
    <source>
        <dbReference type="ARBA" id="ARBA00022670"/>
    </source>
</evidence>
<dbReference type="Pfam" id="PF13180">
    <property type="entry name" value="PDZ_2"/>
    <property type="match status" value="1"/>
</dbReference>
<evidence type="ECO:0000256" key="5">
    <source>
        <dbReference type="RuleBase" id="RU004404"/>
    </source>
</evidence>
<feature type="transmembrane region" description="Helical" evidence="7">
    <location>
        <begin position="12"/>
        <end position="38"/>
    </location>
</feature>
<evidence type="ECO:0000256" key="3">
    <source>
        <dbReference type="ARBA" id="ARBA00022801"/>
    </source>
</evidence>
<keyword evidence="7" id="KW-0472">Membrane</keyword>
<dbReference type="PROSITE" id="PS50106">
    <property type="entry name" value="PDZ"/>
    <property type="match status" value="1"/>
</dbReference>
<comment type="caution">
    <text evidence="9">The sequence shown here is derived from an EMBL/GenBank/DDBJ whole genome shotgun (WGS) entry which is preliminary data.</text>
</comment>
<keyword evidence="7" id="KW-1133">Transmembrane helix</keyword>
<feature type="region of interest" description="Disordered" evidence="6">
    <location>
        <begin position="439"/>
        <end position="471"/>
    </location>
</feature>
<dbReference type="InterPro" id="IPR029045">
    <property type="entry name" value="ClpP/crotonase-like_dom_sf"/>
</dbReference>
<feature type="compositionally biased region" description="Acidic residues" evidence="6">
    <location>
        <begin position="442"/>
        <end position="471"/>
    </location>
</feature>
<dbReference type="SMART" id="SM00245">
    <property type="entry name" value="TSPc"/>
    <property type="match status" value="1"/>
</dbReference>
<dbReference type="Proteomes" id="UP000824250">
    <property type="component" value="Unassembled WGS sequence"/>
</dbReference>
<reference evidence="9" key="2">
    <citation type="journal article" date="2021" name="PeerJ">
        <title>Extensive microbial diversity within the chicken gut microbiome revealed by metagenomics and culture.</title>
        <authorList>
            <person name="Gilroy R."/>
            <person name="Ravi A."/>
            <person name="Getino M."/>
            <person name="Pursley I."/>
            <person name="Horton D.L."/>
            <person name="Alikhan N.F."/>
            <person name="Baker D."/>
            <person name="Gharbi K."/>
            <person name="Hall N."/>
            <person name="Watson M."/>
            <person name="Adriaenssens E.M."/>
            <person name="Foster-Nyarko E."/>
            <person name="Jarju S."/>
            <person name="Secka A."/>
            <person name="Antonio M."/>
            <person name="Oren A."/>
            <person name="Chaudhuri R.R."/>
            <person name="La Ragione R."/>
            <person name="Hildebrand F."/>
            <person name="Pallen M.J."/>
        </authorList>
    </citation>
    <scope>NUCLEOTIDE SEQUENCE</scope>
    <source>
        <strain evidence="9">CHK180-2868</strain>
    </source>
</reference>
<feature type="domain" description="PDZ" evidence="8">
    <location>
        <begin position="126"/>
        <end position="212"/>
    </location>
</feature>
<dbReference type="CDD" id="cd06782">
    <property type="entry name" value="cpPDZ_CPP-like"/>
    <property type="match status" value="1"/>
</dbReference>
<dbReference type="CDD" id="cd07560">
    <property type="entry name" value="Peptidase_S41_CPP"/>
    <property type="match status" value="1"/>
</dbReference>
<proteinExistence type="inferred from homology"/>
<dbReference type="InterPro" id="IPR005151">
    <property type="entry name" value="Tail-specific_protease"/>
</dbReference>
<dbReference type="PANTHER" id="PTHR32060">
    <property type="entry name" value="TAIL-SPECIFIC PROTEASE"/>
    <property type="match status" value="1"/>
</dbReference>
<dbReference type="GO" id="GO:0008236">
    <property type="term" value="F:serine-type peptidase activity"/>
    <property type="evidence" value="ECO:0007669"/>
    <property type="project" value="UniProtKB-KW"/>
</dbReference>
<evidence type="ECO:0000259" key="8">
    <source>
        <dbReference type="PROSITE" id="PS50106"/>
    </source>
</evidence>
<dbReference type="Pfam" id="PF03572">
    <property type="entry name" value="Peptidase_S41"/>
    <property type="match status" value="1"/>
</dbReference>
<keyword evidence="2 5" id="KW-0645">Protease</keyword>
<sequence length="471" mass="51450">MEEREGKNKFWKGIVIGALVTAFFGLIAVTAATGIWLMGRMTANQLGASGQDVSDAGAEDSGEKDGLIISEIGSKLTYMETLVNQYFLFDEEEEEGSSYSTEDWIYSGYMYSLNDPYSSYYNAEEYASLTEETEGEYCGIGVQVSQNVYTGLITVVKVFKGSPAEKAGILPGDYLYKVEDMEATGEDLSILVSDHIKGEEGTTVHLTMYRETTGEYVEMDVERRMVENPTVEYEMLSDGIGYILLSSFEEVSSNQFITAVDALEEQGMKGLIVDLRNNGGGVTQAAEDIADYLLPDDATIVSFKGKGVPESIYYSDDGHSVDVPIVVLVNGQSASSSEVLTGALKDNDWAVVVGENTFGKGIAQGIFELPDGSALKLTTSYYYTPSGECIHEVGIAPDVEVALDEELRSLVEVPKEEDNQLRAAMDVILEGEDAVRERLEAEAEETDESTEEDVFSFPPEDGETNQEAPEE</sequence>
<evidence type="ECO:0000256" key="4">
    <source>
        <dbReference type="ARBA" id="ARBA00022825"/>
    </source>
</evidence>
<keyword evidence="7" id="KW-0812">Transmembrane</keyword>
<dbReference type="PANTHER" id="PTHR32060:SF30">
    <property type="entry name" value="CARBOXY-TERMINAL PROCESSING PROTEASE CTPA"/>
    <property type="match status" value="1"/>
</dbReference>
<dbReference type="InterPro" id="IPR004447">
    <property type="entry name" value="Peptidase_S41A"/>
</dbReference>
<keyword evidence="3 5" id="KW-0378">Hydrolase</keyword>
<organism evidence="9 10">
    <name type="scientific">Candidatus Copromonas faecavium</name>
    <name type="common">nom. illeg.</name>
    <dbReference type="NCBI Taxonomy" id="2840740"/>
    <lineage>
        <taxon>Bacteria</taxon>
        <taxon>Bacillati</taxon>
        <taxon>Bacillota</taxon>
        <taxon>Clostridia</taxon>
        <taxon>Lachnospirales</taxon>
        <taxon>Lachnospiraceae</taxon>
        <taxon>Candidatus Copromonas (nom. illeg.)</taxon>
    </lineage>
</organism>
<dbReference type="Gene3D" id="2.30.42.10">
    <property type="match status" value="1"/>
</dbReference>
<dbReference type="InterPro" id="IPR001478">
    <property type="entry name" value="PDZ"/>
</dbReference>
<evidence type="ECO:0000313" key="9">
    <source>
        <dbReference type="EMBL" id="HIR05872.1"/>
    </source>
</evidence>
<dbReference type="AlphaFoldDB" id="A0A9D1A577"/>
<protein>
    <submittedName>
        <fullName evidence="9">S41 family peptidase</fullName>
    </submittedName>
</protein>
<dbReference type="InterPro" id="IPR036034">
    <property type="entry name" value="PDZ_sf"/>
</dbReference>